<protein>
    <submittedName>
        <fullName evidence="1">Uncharacterized protein</fullName>
    </submittedName>
</protein>
<sequence length="63" mass="7673">MRRNVLALKIIYCKTVKFLSKYCKNASITEAFFVFLEQKLFRMKKNNHKNENYLITNEQLIRK</sequence>
<organism evidence="1 2">
    <name type="scientific">Chryseobacterium aquaticum</name>
    <dbReference type="NCBI Taxonomy" id="452084"/>
    <lineage>
        <taxon>Bacteria</taxon>
        <taxon>Pseudomonadati</taxon>
        <taxon>Bacteroidota</taxon>
        <taxon>Flavobacteriia</taxon>
        <taxon>Flavobacteriales</taxon>
        <taxon>Weeksellaceae</taxon>
        <taxon>Chryseobacterium group</taxon>
        <taxon>Chryseobacterium</taxon>
    </lineage>
</organism>
<proteinExistence type="predicted"/>
<evidence type="ECO:0000313" key="1">
    <source>
        <dbReference type="EMBL" id="KQK24878.1"/>
    </source>
</evidence>
<evidence type="ECO:0000313" key="2">
    <source>
        <dbReference type="Proteomes" id="UP000051682"/>
    </source>
</evidence>
<dbReference type="EMBL" id="LLYZ01000010">
    <property type="protein sequence ID" value="KQK24878.1"/>
    <property type="molecule type" value="Genomic_DNA"/>
</dbReference>
<keyword evidence="2" id="KW-1185">Reference proteome</keyword>
<name>A0A0Q3P4N4_9FLAO</name>
<gene>
    <name evidence="1" type="ORF">AR438_13915</name>
</gene>
<dbReference type="STRING" id="452084.AR438_13915"/>
<reference evidence="1 2" key="1">
    <citation type="submission" date="2015-10" db="EMBL/GenBank/DDBJ databases">
        <title>Chryseobacterium aquaticum genome.</title>
        <authorList>
            <person name="Newman J.D."/>
            <person name="Ferguson M.B."/>
            <person name="Miller J.R."/>
        </authorList>
    </citation>
    <scope>NUCLEOTIDE SEQUENCE [LARGE SCALE GENOMIC DNA]</scope>
    <source>
        <strain evidence="1 2">KCTC 12483</strain>
    </source>
</reference>
<accession>A0A0Q3P4N4</accession>
<comment type="caution">
    <text evidence="1">The sequence shown here is derived from an EMBL/GenBank/DDBJ whole genome shotgun (WGS) entry which is preliminary data.</text>
</comment>
<dbReference type="AlphaFoldDB" id="A0A0Q3P4N4"/>
<dbReference type="Proteomes" id="UP000051682">
    <property type="component" value="Unassembled WGS sequence"/>
</dbReference>